<sequence length="348" mass="38046">MPQTLPAPRRPVGDSEPTVPTLDELDHCIIHALRIDGRAPFSRIAEVLGVSTQTVARRYGRLSSELSLRVVGVVNPRQPSAGKWILRLTASPNTAQNVAQSLARRDDTAWVRLMSGGTEICFVMNSAAHHTLLFREIPRVASIAEVSAHRLLHTYLGGPTAWQGHTAALTDGQQEQLRRTCDAVDTPDEPKFRASLPQADWHLLAALQRNGRISYTDLAAETGQSSSTITRRLAALQAGGMLTFDVEISAEVYGVTTQALLWMSVAPSHLNQVANTLIQHKELAFLASTTGPTNLVALVLCRTPSELHEYLAHRLSALDSIRMLETSPVQRTLKTCSPFLQSAQHPQV</sequence>
<dbReference type="InterPro" id="IPR019887">
    <property type="entry name" value="Tscrpt_reg_AsnC/Lrp_C"/>
</dbReference>
<dbReference type="Gene3D" id="1.10.10.10">
    <property type="entry name" value="Winged helix-like DNA-binding domain superfamily/Winged helix DNA-binding domain"/>
    <property type="match status" value="2"/>
</dbReference>
<evidence type="ECO:0000259" key="5">
    <source>
        <dbReference type="PROSITE" id="PS50956"/>
    </source>
</evidence>
<dbReference type="EMBL" id="CP032698">
    <property type="protein sequence ID" value="AYG82119.1"/>
    <property type="molecule type" value="Genomic_DNA"/>
</dbReference>
<dbReference type="Gene3D" id="3.30.70.920">
    <property type="match status" value="1"/>
</dbReference>
<keyword evidence="1" id="KW-0805">Transcription regulation</keyword>
<evidence type="ECO:0000313" key="6">
    <source>
        <dbReference type="EMBL" id="AYG82119.1"/>
    </source>
</evidence>
<proteinExistence type="predicted"/>
<accession>A0A387HF63</accession>
<protein>
    <recommendedName>
        <fullName evidence="5">HTH asnC-type domain-containing protein</fullName>
    </recommendedName>
</protein>
<dbReference type="PROSITE" id="PS50956">
    <property type="entry name" value="HTH_ASNC_2"/>
    <property type="match status" value="1"/>
</dbReference>
<dbReference type="InterPro" id="IPR036388">
    <property type="entry name" value="WH-like_DNA-bd_sf"/>
</dbReference>
<feature type="domain" description="HTH asnC-type" evidence="5">
    <location>
        <begin position="200"/>
        <end position="256"/>
    </location>
</feature>
<keyword evidence="2" id="KW-0238">DNA-binding</keyword>
<dbReference type="PRINTS" id="PR00033">
    <property type="entry name" value="HTHASNC"/>
</dbReference>
<reference evidence="6 7" key="1">
    <citation type="submission" date="2018-10" db="EMBL/GenBank/DDBJ databases">
        <title>Relationship between Morphology and Antimicrobial Activity in Streptomyces.</title>
        <authorList>
            <person name="Kang H.J."/>
            <person name="Kim S.B."/>
        </authorList>
    </citation>
    <scope>NUCLEOTIDE SEQUENCE [LARGE SCALE GENOMIC DNA]</scope>
    <source>
        <strain evidence="6 7">BH38</strain>
    </source>
</reference>
<dbReference type="Pfam" id="PF13412">
    <property type="entry name" value="HTH_24"/>
    <property type="match status" value="1"/>
</dbReference>
<dbReference type="Proteomes" id="UP000271554">
    <property type="component" value="Chromosome"/>
</dbReference>
<dbReference type="PANTHER" id="PTHR30154:SF34">
    <property type="entry name" value="TRANSCRIPTIONAL REGULATOR AZLB"/>
    <property type="match status" value="1"/>
</dbReference>
<organism evidence="6 7">
    <name type="scientific">Streptomyces hundungensis</name>
    <dbReference type="NCBI Taxonomy" id="1077946"/>
    <lineage>
        <taxon>Bacteria</taxon>
        <taxon>Bacillati</taxon>
        <taxon>Actinomycetota</taxon>
        <taxon>Actinomycetes</taxon>
        <taxon>Kitasatosporales</taxon>
        <taxon>Streptomycetaceae</taxon>
        <taxon>Streptomyces</taxon>
    </lineage>
</organism>
<dbReference type="InterPro" id="IPR000485">
    <property type="entry name" value="AsnC-type_HTH_dom"/>
</dbReference>
<dbReference type="InterPro" id="IPR036390">
    <property type="entry name" value="WH_DNA-bd_sf"/>
</dbReference>
<dbReference type="InterPro" id="IPR019888">
    <property type="entry name" value="Tscrpt_reg_AsnC-like"/>
</dbReference>
<evidence type="ECO:0000256" key="2">
    <source>
        <dbReference type="ARBA" id="ARBA00023125"/>
    </source>
</evidence>
<dbReference type="KEGG" id="shun:DWB77_04289"/>
<dbReference type="AlphaFoldDB" id="A0A387HF63"/>
<dbReference type="GO" id="GO:0005829">
    <property type="term" value="C:cytosol"/>
    <property type="evidence" value="ECO:0007669"/>
    <property type="project" value="TreeGrafter"/>
</dbReference>
<dbReference type="SUPFAM" id="SSF54909">
    <property type="entry name" value="Dimeric alpha+beta barrel"/>
    <property type="match status" value="1"/>
</dbReference>
<gene>
    <name evidence="6" type="ORF">DWB77_04289</name>
</gene>
<dbReference type="Pfam" id="PF01037">
    <property type="entry name" value="AsnC_trans_reg"/>
    <property type="match status" value="1"/>
</dbReference>
<dbReference type="PANTHER" id="PTHR30154">
    <property type="entry name" value="LEUCINE-RESPONSIVE REGULATORY PROTEIN"/>
    <property type="match status" value="1"/>
</dbReference>
<evidence type="ECO:0000256" key="3">
    <source>
        <dbReference type="ARBA" id="ARBA00023163"/>
    </source>
</evidence>
<feature type="region of interest" description="Disordered" evidence="4">
    <location>
        <begin position="1"/>
        <end position="20"/>
    </location>
</feature>
<evidence type="ECO:0000313" key="7">
    <source>
        <dbReference type="Proteomes" id="UP000271554"/>
    </source>
</evidence>
<dbReference type="InterPro" id="IPR011008">
    <property type="entry name" value="Dimeric_a/b-barrel"/>
</dbReference>
<evidence type="ECO:0000256" key="4">
    <source>
        <dbReference type="SAM" id="MobiDB-lite"/>
    </source>
</evidence>
<dbReference type="GO" id="GO:0043200">
    <property type="term" value="P:response to amino acid"/>
    <property type="evidence" value="ECO:0007669"/>
    <property type="project" value="TreeGrafter"/>
</dbReference>
<dbReference type="SMART" id="SM00344">
    <property type="entry name" value="HTH_ASNC"/>
    <property type="match status" value="1"/>
</dbReference>
<keyword evidence="7" id="KW-1185">Reference proteome</keyword>
<dbReference type="GO" id="GO:0043565">
    <property type="term" value="F:sequence-specific DNA binding"/>
    <property type="evidence" value="ECO:0007669"/>
    <property type="project" value="InterPro"/>
</dbReference>
<dbReference type="Pfam" id="PF13404">
    <property type="entry name" value="HTH_AsnC-type"/>
    <property type="match status" value="1"/>
</dbReference>
<evidence type="ECO:0000256" key="1">
    <source>
        <dbReference type="ARBA" id="ARBA00023015"/>
    </source>
</evidence>
<keyword evidence="3" id="KW-0804">Transcription</keyword>
<dbReference type="SUPFAM" id="SSF46785">
    <property type="entry name" value="Winged helix' DNA-binding domain"/>
    <property type="match status" value="2"/>
</dbReference>
<name>A0A387HF63_9ACTN</name>